<protein>
    <recommendedName>
        <fullName evidence="2">ER-bound oxygenase mpaB/mpaB'/Rubber oxygenase catalytic domain-containing protein</fullName>
    </recommendedName>
</protein>
<dbReference type="Proteomes" id="UP000218041">
    <property type="component" value="Unassembled WGS sequence"/>
</dbReference>
<dbReference type="PANTHER" id="PTHR36151:SF3">
    <property type="entry name" value="ER-BOUND OXYGENASE MPAB_MPAB'_RUBBER OXYGENASE CATALYTIC DOMAIN-CONTAINING PROTEIN"/>
    <property type="match status" value="1"/>
</dbReference>
<feature type="domain" description="ER-bound oxygenase mpaB/mpaB'/Rubber oxygenase catalytic" evidence="2">
    <location>
        <begin position="51"/>
        <end position="283"/>
    </location>
</feature>
<name>A0AB36RJ31_9CORY</name>
<evidence type="ECO:0000313" key="3">
    <source>
        <dbReference type="EMBL" id="PAT10302.1"/>
    </source>
</evidence>
<dbReference type="PANTHER" id="PTHR36151">
    <property type="entry name" value="BLR2777 PROTEIN"/>
    <property type="match status" value="1"/>
</dbReference>
<feature type="region of interest" description="Disordered" evidence="1">
    <location>
        <begin position="1"/>
        <end position="42"/>
    </location>
</feature>
<reference evidence="3 4" key="1">
    <citation type="submission" date="2017-08" db="EMBL/GenBank/DDBJ databases">
        <title>Whole genome sequences of 6 clinical strains closest to Corynebacterium imitans.</title>
        <authorList>
            <person name="Bernier A.-M."/>
            <person name="Burdz T."/>
            <person name="Bernard K."/>
        </authorList>
    </citation>
    <scope>NUCLEOTIDE SEQUENCE [LARGE SCALE GENOMIC DNA]</scope>
    <source>
        <strain evidence="3 4">NML92-0415</strain>
    </source>
</reference>
<evidence type="ECO:0000259" key="2">
    <source>
        <dbReference type="Pfam" id="PF09995"/>
    </source>
</evidence>
<comment type="caution">
    <text evidence="3">The sequence shown here is derived from an EMBL/GenBank/DDBJ whole genome shotgun (WGS) entry which is preliminary data.</text>
</comment>
<dbReference type="Pfam" id="PF09995">
    <property type="entry name" value="MPAB_Lcp_cat"/>
    <property type="match status" value="1"/>
</dbReference>
<sequence>MTTVHPSTKTDTAADGSAADAGLSAAQEAAQGHVADPQPGLPELGPDSILWDRFGDWRSAFVALAAGVLQIAHRDISRSLVQQSNVFDNEVARLVRSAFPIIRAVYEGPEVGSMIRDFHKDIKGTHPDGSRYHSLNPEVYYWAHATFAAMPYQLAGNFMPDMTKAEKDQLFQECRTWYSFYGVAEPESAPKTYDEYIEYMDRMIDELGPSETIERSRIINGLTLDTPDPSVPKWAWKPVAPFASKLLLWVAIGMIPDKLRDKLGWEWTKKDARRLKLLSTGTRAVFSVLPRKARMVPIASRAYEKAEAEGGFHY</sequence>
<proteinExistence type="predicted"/>
<feature type="compositionally biased region" description="Low complexity" evidence="1">
    <location>
        <begin position="7"/>
        <end position="32"/>
    </location>
</feature>
<accession>A0AB36RJ31</accession>
<dbReference type="AlphaFoldDB" id="A0AB36RJ31"/>
<evidence type="ECO:0000313" key="4">
    <source>
        <dbReference type="Proteomes" id="UP000218041"/>
    </source>
</evidence>
<organism evidence="3 4">
    <name type="scientific">Corynebacterium hadale</name>
    <dbReference type="NCBI Taxonomy" id="2026255"/>
    <lineage>
        <taxon>Bacteria</taxon>
        <taxon>Bacillati</taxon>
        <taxon>Actinomycetota</taxon>
        <taxon>Actinomycetes</taxon>
        <taxon>Mycobacteriales</taxon>
        <taxon>Corynebacteriaceae</taxon>
        <taxon>Corynebacterium</taxon>
    </lineage>
</organism>
<dbReference type="EMBL" id="NSGP01000008">
    <property type="protein sequence ID" value="PAT10302.1"/>
    <property type="molecule type" value="Genomic_DNA"/>
</dbReference>
<dbReference type="InterPro" id="IPR018713">
    <property type="entry name" value="MPAB/Lcp_cat_dom"/>
</dbReference>
<gene>
    <name evidence="3" type="ORF">CKJ80_06920</name>
</gene>
<dbReference type="RefSeq" id="WP_095555210.1">
    <property type="nucleotide sequence ID" value="NZ_NSGP01000008.1"/>
</dbReference>
<evidence type="ECO:0000256" key="1">
    <source>
        <dbReference type="SAM" id="MobiDB-lite"/>
    </source>
</evidence>
<dbReference type="GO" id="GO:0016491">
    <property type="term" value="F:oxidoreductase activity"/>
    <property type="evidence" value="ECO:0007669"/>
    <property type="project" value="InterPro"/>
</dbReference>